<organism evidence="6 7">
    <name type="scientific">Arachidicoccus soli</name>
    <dbReference type="NCBI Taxonomy" id="2341117"/>
    <lineage>
        <taxon>Bacteria</taxon>
        <taxon>Pseudomonadati</taxon>
        <taxon>Bacteroidota</taxon>
        <taxon>Chitinophagia</taxon>
        <taxon>Chitinophagales</taxon>
        <taxon>Chitinophagaceae</taxon>
        <taxon>Arachidicoccus</taxon>
    </lineage>
</organism>
<name>A0A386HNX5_9BACT</name>
<evidence type="ECO:0000256" key="4">
    <source>
        <dbReference type="ARBA" id="ARBA00023284"/>
    </source>
</evidence>
<dbReference type="AlphaFoldDB" id="A0A386HNX5"/>
<dbReference type="PANTHER" id="PTHR42852:SF6">
    <property type="entry name" value="THIOL:DISULFIDE INTERCHANGE PROTEIN DSBE"/>
    <property type="match status" value="1"/>
</dbReference>
<dbReference type="InterPro" id="IPR013766">
    <property type="entry name" value="Thioredoxin_domain"/>
</dbReference>
<dbReference type="CDD" id="cd02966">
    <property type="entry name" value="TlpA_like_family"/>
    <property type="match status" value="1"/>
</dbReference>
<dbReference type="KEGG" id="ark:D6B99_07510"/>
<dbReference type="PANTHER" id="PTHR42852">
    <property type="entry name" value="THIOL:DISULFIDE INTERCHANGE PROTEIN DSBE"/>
    <property type="match status" value="1"/>
</dbReference>
<dbReference type="InterPro" id="IPR000866">
    <property type="entry name" value="AhpC/TSA"/>
</dbReference>
<dbReference type="InterPro" id="IPR017937">
    <property type="entry name" value="Thioredoxin_CS"/>
</dbReference>
<dbReference type="GO" id="GO:0030313">
    <property type="term" value="C:cell envelope"/>
    <property type="evidence" value="ECO:0007669"/>
    <property type="project" value="UniProtKB-SubCell"/>
</dbReference>
<evidence type="ECO:0000313" key="7">
    <source>
        <dbReference type="Proteomes" id="UP000266118"/>
    </source>
</evidence>
<dbReference type="GO" id="GO:0016209">
    <property type="term" value="F:antioxidant activity"/>
    <property type="evidence" value="ECO:0007669"/>
    <property type="project" value="InterPro"/>
</dbReference>
<dbReference type="GO" id="GO:0016491">
    <property type="term" value="F:oxidoreductase activity"/>
    <property type="evidence" value="ECO:0007669"/>
    <property type="project" value="InterPro"/>
</dbReference>
<dbReference type="InterPro" id="IPR025380">
    <property type="entry name" value="DUF4369"/>
</dbReference>
<dbReference type="Pfam" id="PF00578">
    <property type="entry name" value="AhpC-TSA"/>
    <property type="match status" value="1"/>
</dbReference>
<dbReference type="SUPFAM" id="SSF52833">
    <property type="entry name" value="Thioredoxin-like"/>
    <property type="match status" value="1"/>
</dbReference>
<dbReference type="Proteomes" id="UP000266118">
    <property type="component" value="Chromosome"/>
</dbReference>
<dbReference type="EMBL" id="CP032489">
    <property type="protein sequence ID" value="AYD47463.1"/>
    <property type="molecule type" value="Genomic_DNA"/>
</dbReference>
<dbReference type="PROSITE" id="PS51352">
    <property type="entry name" value="THIOREDOXIN_2"/>
    <property type="match status" value="1"/>
</dbReference>
<keyword evidence="2" id="KW-0201">Cytochrome c-type biogenesis</keyword>
<feature type="domain" description="Thioredoxin" evidence="5">
    <location>
        <begin position="255"/>
        <end position="396"/>
    </location>
</feature>
<accession>A0A386HNX5</accession>
<sequence length="396" mass="44483">METKKSIMITLQNTNMFTKIKYLITFLLLTSLATSAQTLKFEGTTNKKFDGNQIIIYNQSGLHDSAVIKDGRFVFNVPFKEPGLFMFYSQLESKNKGGYIPFGILVTEVGTININADAENFANSKVTGSKENDLYKNFADKNGEAQQKIMDELSQKYGKEFLMNRNPDTASAKYKQLIQDYQDLSDANEKVQLEDLKQFIQTNPETFTSVFILNRYASTIDLTELESLYTSLSPKYKDTKTGKSILTQIEARKITAIGKTAPDFSLPDTSGKVVKLSDFRGSYVLVDFWASWCGPCRAENPNLVKAYSKYKDKGFNVLGVSLDRAGKKDAWLAAIHKDGLAWTQVSDLKFWDNEVAVLYGIKAIPTNLLLDPQGKIIAKDLRGDALNQKLAELFNK</sequence>
<dbReference type="GO" id="GO:0017004">
    <property type="term" value="P:cytochrome complex assembly"/>
    <property type="evidence" value="ECO:0007669"/>
    <property type="project" value="UniProtKB-KW"/>
</dbReference>
<dbReference type="Pfam" id="PF14289">
    <property type="entry name" value="DUF4369"/>
    <property type="match status" value="1"/>
</dbReference>
<keyword evidence="3" id="KW-1015">Disulfide bond</keyword>
<evidence type="ECO:0000256" key="1">
    <source>
        <dbReference type="ARBA" id="ARBA00004196"/>
    </source>
</evidence>
<dbReference type="PROSITE" id="PS00194">
    <property type="entry name" value="THIOREDOXIN_1"/>
    <property type="match status" value="1"/>
</dbReference>
<evidence type="ECO:0000256" key="2">
    <source>
        <dbReference type="ARBA" id="ARBA00022748"/>
    </source>
</evidence>
<dbReference type="InterPro" id="IPR036249">
    <property type="entry name" value="Thioredoxin-like_sf"/>
</dbReference>
<dbReference type="OrthoDB" id="1069091at2"/>
<keyword evidence="7" id="KW-1185">Reference proteome</keyword>
<gene>
    <name evidence="6" type="ORF">D6B99_07510</name>
</gene>
<dbReference type="Gene3D" id="3.40.30.10">
    <property type="entry name" value="Glutaredoxin"/>
    <property type="match status" value="1"/>
</dbReference>
<reference evidence="6 7" key="1">
    <citation type="submission" date="2018-09" db="EMBL/GenBank/DDBJ databases">
        <title>Arachidicoccus sp. nov., a bacterium isolated from soil.</title>
        <authorList>
            <person name="Weon H.-Y."/>
            <person name="Kwon S.-W."/>
            <person name="Lee S.A."/>
        </authorList>
    </citation>
    <scope>NUCLEOTIDE SEQUENCE [LARGE SCALE GENOMIC DNA]</scope>
    <source>
        <strain evidence="6 7">KIS59-12</strain>
    </source>
</reference>
<evidence type="ECO:0000313" key="6">
    <source>
        <dbReference type="EMBL" id="AYD47463.1"/>
    </source>
</evidence>
<dbReference type="InterPro" id="IPR050553">
    <property type="entry name" value="Thioredoxin_ResA/DsbE_sf"/>
</dbReference>
<keyword evidence="4" id="KW-0676">Redox-active center</keyword>
<protein>
    <submittedName>
        <fullName evidence="6">AhpC/TSA family protein</fullName>
    </submittedName>
</protein>
<proteinExistence type="predicted"/>
<evidence type="ECO:0000256" key="3">
    <source>
        <dbReference type="ARBA" id="ARBA00023157"/>
    </source>
</evidence>
<evidence type="ECO:0000259" key="5">
    <source>
        <dbReference type="PROSITE" id="PS51352"/>
    </source>
</evidence>
<comment type="subcellular location">
    <subcellularLocation>
        <location evidence="1">Cell envelope</location>
    </subcellularLocation>
</comment>